<feature type="domain" description="Methyltransferase putative zinc binding" evidence="1">
    <location>
        <begin position="3"/>
        <end position="62"/>
    </location>
</feature>
<dbReference type="InterPro" id="IPR013630">
    <property type="entry name" value="Methyltransf_Zn-bd_dom_put"/>
</dbReference>
<dbReference type="EMBL" id="LR796651">
    <property type="protein sequence ID" value="CAB4158080.1"/>
    <property type="molecule type" value="Genomic_DNA"/>
</dbReference>
<dbReference type="GO" id="GO:0008168">
    <property type="term" value="F:methyltransferase activity"/>
    <property type="evidence" value="ECO:0007669"/>
    <property type="project" value="UniProtKB-KW"/>
</dbReference>
<protein>
    <submittedName>
        <fullName evidence="3">Methyltransferase domain containing protein</fullName>
    </submittedName>
</protein>
<dbReference type="PANTHER" id="PTHR43861:SF5">
    <property type="entry name" value="BLL5978 PROTEIN"/>
    <property type="match status" value="1"/>
</dbReference>
<dbReference type="PANTHER" id="PTHR43861">
    <property type="entry name" value="TRANS-ACONITATE 2-METHYLTRANSFERASE-RELATED"/>
    <property type="match status" value="1"/>
</dbReference>
<gene>
    <name evidence="3" type="ORF">UFOVP694_148</name>
</gene>
<evidence type="ECO:0000259" key="2">
    <source>
        <dbReference type="Pfam" id="PF08484"/>
    </source>
</evidence>
<accession>A0A6J5NED9</accession>
<dbReference type="InterPro" id="IPR029063">
    <property type="entry name" value="SAM-dependent_MTases_sf"/>
</dbReference>
<name>A0A6J5NED9_9CAUD</name>
<dbReference type="Gene3D" id="6.20.50.110">
    <property type="entry name" value="Methyltransferase, zinc-binding domain"/>
    <property type="match status" value="1"/>
</dbReference>
<proteinExistence type="predicted"/>
<dbReference type="GO" id="GO:0032259">
    <property type="term" value="P:methylation"/>
    <property type="evidence" value="ECO:0007669"/>
    <property type="project" value="UniProtKB-KW"/>
</dbReference>
<dbReference type="Gene3D" id="3.40.50.720">
    <property type="entry name" value="NAD(P)-binding Rossmann-like Domain"/>
    <property type="match status" value="1"/>
</dbReference>
<sequence length="399" mass="44917">MECRACNANNLFDAIDLGEIPVAAGFAKEDLLNPELYETKMIVCGSCGLGQTSVDLDESSLFSYYNFRTSLSKSFLEHSKRYCDEVIEKYNITQDDWVLELASNDGYMLKYFKEKGIGILGVDPAENLAFYSAINGVPTISQFFGSKLAQDILKEKGYPKLIIANNVMAHVPNIQDFVNGISILCSDETVVSVENPTIMNILEKDHFDTIFHEHYSYLSCNSVSRLANRFGLELFDVEFLTTHGGSNRYWLSKNKQRTDIVNETIKYEVSSGLMDSNAWDISYKRIKSNVKEFYDRVKNLNSSGAIICGYTASAKSTVLLNFAGIKRGDIKVIADDAVEKQGHYVLGPSIPIVSMNEMLKLNPTDIIVFSWNIYDEIKNKIILAGYKNIKVWVWNGDNN</sequence>
<evidence type="ECO:0000259" key="1">
    <source>
        <dbReference type="Pfam" id="PF08421"/>
    </source>
</evidence>
<dbReference type="SUPFAM" id="SSF53335">
    <property type="entry name" value="S-adenosyl-L-methionine-dependent methyltransferases"/>
    <property type="match status" value="1"/>
</dbReference>
<evidence type="ECO:0000313" key="3">
    <source>
        <dbReference type="EMBL" id="CAB4158080.1"/>
    </source>
</evidence>
<reference evidence="3" key="1">
    <citation type="submission" date="2020-04" db="EMBL/GenBank/DDBJ databases">
        <authorList>
            <person name="Chiriac C."/>
            <person name="Salcher M."/>
            <person name="Ghai R."/>
            <person name="Kavagutti S V."/>
        </authorList>
    </citation>
    <scope>NUCLEOTIDE SEQUENCE</scope>
</reference>
<feature type="domain" description="C-methyltransferase" evidence="2">
    <location>
        <begin position="242"/>
        <end position="380"/>
    </location>
</feature>
<keyword evidence="3" id="KW-0489">Methyltransferase</keyword>
<dbReference type="InterPro" id="IPR013691">
    <property type="entry name" value="MeTrfase_14"/>
</dbReference>
<dbReference type="Pfam" id="PF08421">
    <property type="entry name" value="Methyltransf_13"/>
    <property type="match status" value="1"/>
</dbReference>
<dbReference type="Pfam" id="PF08484">
    <property type="entry name" value="Methyltransf_14"/>
    <property type="match status" value="1"/>
</dbReference>
<keyword evidence="3" id="KW-0808">Transferase</keyword>
<dbReference type="Gene3D" id="3.40.50.150">
    <property type="entry name" value="Vaccinia Virus protein VP39"/>
    <property type="match status" value="1"/>
</dbReference>
<dbReference type="Pfam" id="PF13489">
    <property type="entry name" value="Methyltransf_23"/>
    <property type="match status" value="1"/>
</dbReference>
<organism evidence="3">
    <name type="scientific">uncultured Caudovirales phage</name>
    <dbReference type="NCBI Taxonomy" id="2100421"/>
    <lineage>
        <taxon>Viruses</taxon>
        <taxon>Duplodnaviria</taxon>
        <taxon>Heunggongvirae</taxon>
        <taxon>Uroviricota</taxon>
        <taxon>Caudoviricetes</taxon>
        <taxon>Peduoviridae</taxon>
        <taxon>Maltschvirus</taxon>
        <taxon>Maltschvirus maltsch</taxon>
    </lineage>
</organism>
<dbReference type="InterPro" id="IPR038576">
    <property type="entry name" value="Methyltransf_Zn-bd_dom_put_sf"/>
</dbReference>